<keyword evidence="3" id="KW-1185">Reference proteome</keyword>
<accession>A0AA35LC40</accession>
<protein>
    <submittedName>
        <fullName evidence="2">Uncharacterized protein</fullName>
    </submittedName>
</protein>
<sequence length="119" mass="13383">MALSQRQCREAKRKGDPRQIQKSASQMTQKEKGGFDEVKNIHTKKPRLDPGGFSGIDPAEGLRVSSLQRSPESLATDPRRRGSSQKQPLFISSAPKATWEFQHPPALKRRETRSPSLFN</sequence>
<organism evidence="2 3">
    <name type="scientific">Podarcis lilfordi</name>
    <name type="common">Lilford's wall lizard</name>
    <dbReference type="NCBI Taxonomy" id="74358"/>
    <lineage>
        <taxon>Eukaryota</taxon>
        <taxon>Metazoa</taxon>
        <taxon>Chordata</taxon>
        <taxon>Craniata</taxon>
        <taxon>Vertebrata</taxon>
        <taxon>Euteleostomi</taxon>
        <taxon>Lepidosauria</taxon>
        <taxon>Squamata</taxon>
        <taxon>Bifurcata</taxon>
        <taxon>Unidentata</taxon>
        <taxon>Episquamata</taxon>
        <taxon>Laterata</taxon>
        <taxon>Lacertibaenia</taxon>
        <taxon>Lacertidae</taxon>
        <taxon>Podarcis</taxon>
    </lineage>
</organism>
<dbReference type="EMBL" id="OX395140">
    <property type="protein sequence ID" value="CAI5793605.1"/>
    <property type="molecule type" value="Genomic_DNA"/>
</dbReference>
<feature type="compositionally biased region" description="Basic and acidic residues" evidence="1">
    <location>
        <begin position="7"/>
        <end position="19"/>
    </location>
</feature>
<feature type="compositionally biased region" description="Basic and acidic residues" evidence="1">
    <location>
        <begin position="29"/>
        <end position="40"/>
    </location>
</feature>
<name>A0AA35LC40_9SAUR</name>
<dbReference type="AlphaFoldDB" id="A0AA35LC40"/>
<gene>
    <name evidence="2" type="ORF">PODLI_1B023533</name>
</gene>
<proteinExistence type="predicted"/>
<evidence type="ECO:0000313" key="2">
    <source>
        <dbReference type="EMBL" id="CAI5793605.1"/>
    </source>
</evidence>
<dbReference type="Proteomes" id="UP001178461">
    <property type="component" value="Chromosome Z"/>
</dbReference>
<evidence type="ECO:0000313" key="3">
    <source>
        <dbReference type="Proteomes" id="UP001178461"/>
    </source>
</evidence>
<evidence type="ECO:0000256" key="1">
    <source>
        <dbReference type="SAM" id="MobiDB-lite"/>
    </source>
</evidence>
<feature type="region of interest" description="Disordered" evidence="1">
    <location>
        <begin position="1"/>
        <end position="119"/>
    </location>
</feature>
<reference evidence="2" key="1">
    <citation type="submission" date="2022-12" db="EMBL/GenBank/DDBJ databases">
        <authorList>
            <person name="Alioto T."/>
            <person name="Alioto T."/>
            <person name="Gomez Garrido J."/>
        </authorList>
    </citation>
    <scope>NUCLEOTIDE SEQUENCE</scope>
</reference>